<keyword evidence="2" id="KW-1185">Reference proteome</keyword>
<accession>A0A6I4TX95</accession>
<reference evidence="1 2" key="1">
    <citation type="submission" date="2019-12" db="EMBL/GenBank/DDBJ databases">
        <title>Genomic-based taxomic classification of the family Erythrobacteraceae.</title>
        <authorList>
            <person name="Xu L."/>
        </authorList>
    </citation>
    <scope>NUCLEOTIDE SEQUENCE [LARGE SCALE GENOMIC DNA]</scope>
    <source>
        <strain evidence="1 2">S36</strain>
    </source>
</reference>
<evidence type="ECO:0000313" key="1">
    <source>
        <dbReference type="EMBL" id="MXP00625.1"/>
    </source>
</evidence>
<protein>
    <submittedName>
        <fullName evidence="1">Uncharacterized protein</fullName>
    </submittedName>
</protein>
<proteinExistence type="predicted"/>
<dbReference type="OrthoDB" id="475207at2"/>
<sequence>MGVAGTSEYTFGEAITVNTEVYARKDGVQMSFVDAALSYLLGSNSAPDSMYVGDSNVARDPVWRSLLQPFRPGPQWGSSTMDKIMQLDHNAQSLAGTGAVQRNALVALMRQDMASFGAGNGEMDMIRVSAERTPMDMFG</sequence>
<name>A0A6I4TX95_9SPHN</name>
<dbReference type="EMBL" id="WTYJ01000004">
    <property type="protein sequence ID" value="MXP00625.1"/>
    <property type="molecule type" value="Genomic_DNA"/>
</dbReference>
<evidence type="ECO:0000313" key="2">
    <source>
        <dbReference type="Proteomes" id="UP000469430"/>
    </source>
</evidence>
<dbReference type="Proteomes" id="UP000469430">
    <property type="component" value="Unassembled WGS sequence"/>
</dbReference>
<dbReference type="AlphaFoldDB" id="A0A6I4TX95"/>
<comment type="caution">
    <text evidence="1">The sequence shown here is derived from an EMBL/GenBank/DDBJ whole genome shotgun (WGS) entry which is preliminary data.</text>
</comment>
<gene>
    <name evidence="1" type="ORF">GRI97_16665</name>
</gene>
<dbReference type="RefSeq" id="WP_161392352.1">
    <property type="nucleotide sequence ID" value="NZ_WTYJ01000004.1"/>
</dbReference>
<organism evidence="1 2">
    <name type="scientific">Croceibacterium xixiisoli</name>
    <dbReference type="NCBI Taxonomy" id="1476466"/>
    <lineage>
        <taxon>Bacteria</taxon>
        <taxon>Pseudomonadati</taxon>
        <taxon>Pseudomonadota</taxon>
        <taxon>Alphaproteobacteria</taxon>
        <taxon>Sphingomonadales</taxon>
        <taxon>Erythrobacteraceae</taxon>
        <taxon>Croceibacterium</taxon>
    </lineage>
</organism>